<sequence>MPLKRVVDDDFYKELPVQSISPSYAKNKI</sequence>
<reference evidence="1" key="1">
    <citation type="journal article" date="2020" name="Nature">
        <title>Giant virus diversity and host interactions through global metagenomics.</title>
        <authorList>
            <person name="Schulz F."/>
            <person name="Roux S."/>
            <person name="Paez-Espino D."/>
            <person name="Jungbluth S."/>
            <person name="Walsh D.A."/>
            <person name="Denef V.J."/>
            <person name="McMahon K.D."/>
            <person name="Konstantinidis K.T."/>
            <person name="Eloe-Fadrosh E.A."/>
            <person name="Kyrpides N.C."/>
            <person name="Woyke T."/>
        </authorList>
    </citation>
    <scope>NUCLEOTIDE SEQUENCE</scope>
    <source>
        <strain evidence="1">GVMAG-M-3300023174-75</strain>
    </source>
</reference>
<protein>
    <submittedName>
        <fullName evidence="1">Uncharacterized protein</fullName>
    </submittedName>
</protein>
<proteinExistence type="predicted"/>
<accession>A0A6C0DXN5</accession>
<dbReference type="EMBL" id="MN739686">
    <property type="protein sequence ID" value="QHT21141.1"/>
    <property type="molecule type" value="Genomic_DNA"/>
</dbReference>
<name>A0A6C0DXN5_9ZZZZ</name>
<organism evidence="1">
    <name type="scientific">viral metagenome</name>
    <dbReference type="NCBI Taxonomy" id="1070528"/>
    <lineage>
        <taxon>unclassified sequences</taxon>
        <taxon>metagenomes</taxon>
        <taxon>organismal metagenomes</taxon>
    </lineage>
</organism>
<dbReference type="AlphaFoldDB" id="A0A6C0DXN5"/>
<evidence type="ECO:0000313" key="1">
    <source>
        <dbReference type="EMBL" id="QHT21141.1"/>
    </source>
</evidence>